<name>A0ABQ9VJ77_SAGOE</name>
<proteinExistence type="predicted"/>
<reference evidence="1 2" key="1">
    <citation type="submission" date="2023-05" db="EMBL/GenBank/DDBJ databases">
        <title>B98-5 Cell Line De Novo Hybrid Assembly: An Optical Mapping Approach.</title>
        <authorList>
            <person name="Kananen K."/>
            <person name="Auerbach J.A."/>
            <person name="Kautto E."/>
            <person name="Blachly J.S."/>
        </authorList>
    </citation>
    <scope>NUCLEOTIDE SEQUENCE [LARGE SCALE GENOMIC DNA]</scope>
    <source>
        <strain evidence="1">B95-8</strain>
        <tissue evidence="1">Cell line</tissue>
    </source>
</reference>
<evidence type="ECO:0000313" key="1">
    <source>
        <dbReference type="EMBL" id="KAK2109436.1"/>
    </source>
</evidence>
<gene>
    <name evidence="1" type="ORF">P7K49_009182</name>
</gene>
<sequence length="167" mass="17980">MQALGVVPLTPLLHLEEIVSTHPVKKDPLFELRSDDSPSRCGEAQVFACDECGPVTTAAPRQEARCLGPTLAPGSTADRRPEGRRGLAHLLDLHMEPSTGRAALSLPQHPLKPQQAGGAGEQHTKARVGIPLLTVLIRKTGLGEEATRSMFVEHQPCALLLQLRNLL</sequence>
<comment type="caution">
    <text evidence="1">The sequence shown here is derived from an EMBL/GenBank/DDBJ whole genome shotgun (WGS) entry which is preliminary data.</text>
</comment>
<accession>A0ABQ9VJ77</accession>
<evidence type="ECO:0000313" key="2">
    <source>
        <dbReference type="Proteomes" id="UP001266305"/>
    </source>
</evidence>
<dbReference type="EMBL" id="JASSZA010000005">
    <property type="protein sequence ID" value="KAK2109436.1"/>
    <property type="molecule type" value="Genomic_DNA"/>
</dbReference>
<organism evidence="1 2">
    <name type="scientific">Saguinus oedipus</name>
    <name type="common">Cotton-top tamarin</name>
    <name type="synonym">Oedipomidas oedipus</name>
    <dbReference type="NCBI Taxonomy" id="9490"/>
    <lineage>
        <taxon>Eukaryota</taxon>
        <taxon>Metazoa</taxon>
        <taxon>Chordata</taxon>
        <taxon>Craniata</taxon>
        <taxon>Vertebrata</taxon>
        <taxon>Euteleostomi</taxon>
        <taxon>Mammalia</taxon>
        <taxon>Eutheria</taxon>
        <taxon>Euarchontoglires</taxon>
        <taxon>Primates</taxon>
        <taxon>Haplorrhini</taxon>
        <taxon>Platyrrhini</taxon>
        <taxon>Cebidae</taxon>
        <taxon>Callitrichinae</taxon>
        <taxon>Saguinus</taxon>
    </lineage>
</organism>
<protein>
    <submittedName>
        <fullName evidence="1">Uncharacterized protein</fullName>
    </submittedName>
</protein>
<dbReference type="Proteomes" id="UP001266305">
    <property type="component" value="Unassembled WGS sequence"/>
</dbReference>
<keyword evidence="2" id="KW-1185">Reference proteome</keyword>